<feature type="transmembrane region" description="Helical" evidence="1">
    <location>
        <begin position="358"/>
        <end position="381"/>
    </location>
</feature>
<evidence type="ECO:0000259" key="3">
    <source>
        <dbReference type="Pfam" id="PF13194"/>
    </source>
</evidence>
<dbReference type="Pfam" id="PF02308">
    <property type="entry name" value="MgtC"/>
    <property type="match status" value="1"/>
</dbReference>
<evidence type="ECO:0000256" key="1">
    <source>
        <dbReference type="SAM" id="Phobius"/>
    </source>
</evidence>
<keyword evidence="1" id="KW-0812">Transmembrane</keyword>
<feature type="transmembrane region" description="Helical" evidence="1">
    <location>
        <begin position="138"/>
        <end position="154"/>
    </location>
</feature>
<feature type="transmembrane region" description="Helical" evidence="1">
    <location>
        <begin position="299"/>
        <end position="318"/>
    </location>
</feature>
<sequence>MFKAFGIALLLGLLVGLQREWDKHPLAGIRTFTLITLFGAASALLARDYGGLLVAASLIAVVGLLVTGNWMAENGNQQADSGQTTEIAALVMFAVGAMLMSGYTLPAVVLGGTTAVLLHLKERLQSAIVRISASDARAIFQFVLIALVILPLLPDKEYGPYAVLNPFKVWLMVVLIVAISLCGYLAYRFVGVRGGALLAGILGGFISSTATTVSYARQCAEHPKAIGTAAMVIVIASTIVMVRVAIEVAAVAGTLLKSLLPPLLLLFVFMLSASAWLYFRMQQAHTEPPTHGNPSQLKPAIIFGLLYAVVLFVVAFVDDQFGHKAIYVAATISGLTDVDALTLSVAELYNQERIEDSMAWRAILIATLSNLVFKAGAAGVLGGKKLFAVVGSVFAATIALGVGLILLWP</sequence>
<dbReference type="KEGG" id="woc:BA177_13785"/>
<dbReference type="STRING" id="1548547.BA177_13785"/>
<dbReference type="InterPro" id="IPR049177">
    <property type="entry name" value="MgtC_SapB_SrpB_YhiD_N"/>
</dbReference>
<dbReference type="PANTHER" id="PTHR39084">
    <property type="entry name" value="MEMBRANE PROTEIN-RELATED"/>
    <property type="match status" value="1"/>
</dbReference>
<evidence type="ECO:0000313" key="5">
    <source>
        <dbReference type="Proteomes" id="UP000092695"/>
    </source>
</evidence>
<feature type="domain" description="MgtC/SapB/SrpB/YhiD N-terminal" evidence="2">
    <location>
        <begin position="6"/>
        <end position="125"/>
    </location>
</feature>
<feature type="transmembrane region" description="Helical" evidence="1">
    <location>
        <begin position="386"/>
        <end position="408"/>
    </location>
</feature>
<dbReference type="EMBL" id="CP016268">
    <property type="protein sequence ID" value="ANO53251.1"/>
    <property type="molecule type" value="Genomic_DNA"/>
</dbReference>
<feature type="transmembrane region" description="Helical" evidence="1">
    <location>
        <begin position="169"/>
        <end position="187"/>
    </location>
</feature>
<feature type="domain" description="DUF4010" evidence="3">
    <location>
        <begin position="174"/>
        <end position="382"/>
    </location>
</feature>
<dbReference type="Proteomes" id="UP000092695">
    <property type="component" value="Chromosome"/>
</dbReference>
<feature type="transmembrane region" description="Helical" evidence="1">
    <location>
        <begin position="194"/>
        <end position="213"/>
    </location>
</feature>
<proteinExistence type="predicted"/>
<name>A0A193LLB7_9GAMM</name>
<dbReference type="AlphaFoldDB" id="A0A193LLB7"/>
<dbReference type="Pfam" id="PF13194">
    <property type="entry name" value="DUF4010"/>
    <property type="match status" value="1"/>
</dbReference>
<dbReference type="InterPro" id="IPR025105">
    <property type="entry name" value="DUF4010"/>
</dbReference>
<evidence type="ECO:0000259" key="2">
    <source>
        <dbReference type="Pfam" id="PF02308"/>
    </source>
</evidence>
<feature type="transmembrane region" description="Helical" evidence="1">
    <location>
        <begin position="258"/>
        <end position="279"/>
    </location>
</feature>
<feature type="transmembrane region" description="Helical" evidence="1">
    <location>
        <begin position="225"/>
        <end position="246"/>
    </location>
</feature>
<feature type="transmembrane region" description="Helical" evidence="1">
    <location>
        <begin position="53"/>
        <end position="72"/>
    </location>
</feature>
<accession>A0A193LLB7</accession>
<keyword evidence="1" id="KW-1133">Transmembrane helix</keyword>
<organism evidence="4 5">
    <name type="scientific">Woeseia oceani</name>
    <dbReference type="NCBI Taxonomy" id="1548547"/>
    <lineage>
        <taxon>Bacteria</taxon>
        <taxon>Pseudomonadati</taxon>
        <taxon>Pseudomonadota</taxon>
        <taxon>Gammaproteobacteria</taxon>
        <taxon>Woeseiales</taxon>
        <taxon>Woeseiaceae</taxon>
        <taxon>Woeseia</taxon>
    </lineage>
</organism>
<evidence type="ECO:0000313" key="4">
    <source>
        <dbReference type="EMBL" id="ANO53251.1"/>
    </source>
</evidence>
<gene>
    <name evidence="4" type="ORF">BA177_13785</name>
</gene>
<keyword evidence="5" id="KW-1185">Reference proteome</keyword>
<keyword evidence="1" id="KW-0472">Membrane</keyword>
<feature type="transmembrane region" description="Helical" evidence="1">
    <location>
        <begin position="87"/>
        <end position="118"/>
    </location>
</feature>
<dbReference type="OrthoDB" id="9813718at2"/>
<feature type="transmembrane region" description="Helical" evidence="1">
    <location>
        <begin position="29"/>
        <end position="46"/>
    </location>
</feature>
<reference evidence="4 5" key="1">
    <citation type="submission" date="2016-06" db="EMBL/GenBank/DDBJ databases">
        <title>Complete genome sequence of a deep-branching marine Gamma Proteobacterium Woeseia oceani type strain XK5.</title>
        <authorList>
            <person name="Mu D."/>
            <person name="Du Z."/>
        </authorList>
    </citation>
    <scope>NUCLEOTIDE SEQUENCE [LARGE SCALE GENOMIC DNA]</scope>
    <source>
        <strain evidence="4 5">XK5</strain>
    </source>
</reference>
<dbReference type="PANTHER" id="PTHR39084:SF1">
    <property type="entry name" value="DUF4010 DOMAIN-CONTAINING PROTEIN"/>
    <property type="match status" value="1"/>
</dbReference>
<protein>
    <submittedName>
        <fullName evidence="4">Uncharacterized protein</fullName>
    </submittedName>
</protein>